<dbReference type="STRING" id="1794912.AXX12_02735"/>
<evidence type="ECO:0000256" key="4">
    <source>
        <dbReference type="ARBA" id="ARBA00022519"/>
    </source>
</evidence>
<dbReference type="PANTHER" id="PTHR30012:SF0">
    <property type="entry name" value="TYPE II SECRETION SYSTEM PROTEIN F-RELATED"/>
    <property type="match status" value="1"/>
</dbReference>
<dbReference type="EMBL" id="LSGP01000013">
    <property type="protein sequence ID" value="KYZ77070.1"/>
    <property type="molecule type" value="Genomic_DNA"/>
</dbReference>
<feature type="domain" description="Type II secretion system protein GspF" evidence="9">
    <location>
        <begin position="272"/>
        <end position="394"/>
    </location>
</feature>
<accession>A0A154BTB5</accession>
<evidence type="ECO:0000256" key="8">
    <source>
        <dbReference type="SAM" id="Phobius"/>
    </source>
</evidence>
<evidence type="ECO:0000256" key="2">
    <source>
        <dbReference type="ARBA" id="ARBA00005745"/>
    </source>
</evidence>
<evidence type="ECO:0000256" key="7">
    <source>
        <dbReference type="ARBA" id="ARBA00023136"/>
    </source>
</evidence>
<keyword evidence="3" id="KW-1003">Cell membrane</keyword>
<dbReference type="PRINTS" id="PR00812">
    <property type="entry name" value="BCTERIALGSPF"/>
</dbReference>
<comment type="subcellular location">
    <subcellularLocation>
        <location evidence="1">Cell inner membrane</location>
        <topology evidence="1">Multi-pass membrane protein</topology>
    </subcellularLocation>
</comment>
<evidence type="ECO:0000256" key="1">
    <source>
        <dbReference type="ARBA" id="ARBA00004429"/>
    </source>
</evidence>
<comment type="caution">
    <text evidence="10">The sequence shown here is derived from an EMBL/GenBank/DDBJ whole genome shotgun (WGS) entry which is preliminary data.</text>
</comment>
<name>A0A154BTB5_ANASB</name>
<gene>
    <name evidence="10" type="ORF">AXX12_02735</name>
</gene>
<dbReference type="RefSeq" id="WP_066238719.1">
    <property type="nucleotide sequence ID" value="NZ_LSGP01000013.1"/>
</dbReference>
<protein>
    <submittedName>
        <fullName evidence="10">Secretion system protein</fullName>
    </submittedName>
</protein>
<evidence type="ECO:0000256" key="6">
    <source>
        <dbReference type="ARBA" id="ARBA00022989"/>
    </source>
</evidence>
<dbReference type="FunFam" id="1.20.81.30:FF:000001">
    <property type="entry name" value="Type II secretion system protein F"/>
    <property type="match status" value="2"/>
</dbReference>
<dbReference type="GO" id="GO:0005886">
    <property type="term" value="C:plasma membrane"/>
    <property type="evidence" value="ECO:0007669"/>
    <property type="project" value="UniProtKB-SubCell"/>
</dbReference>
<dbReference type="InterPro" id="IPR003004">
    <property type="entry name" value="GspF/PilC"/>
</dbReference>
<dbReference type="OrthoDB" id="9805682at2"/>
<dbReference type="InterPro" id="IPR018076">
    <property type="entry name" value="T2SS_GspF_dom"/>
</dbReference>
<evidence type="ECO:0000313" key="11">
    <source>
        <dbReference type="Proteomes" id="UP000076268"/>
    </source>
</evidence>
<dbReference type="PANTHER" id="PTHR30012">
    <property type="entry name" value="GENERAL SECRETION PATHWAY PROTEIN"/>
    <property type="match status" value="1"/>
</dbReference>
<feature type="transmembrane region" description="Helical" evidence="8">
    <location>
        <begin position="211"/>
        <end position="240"/>
    </location>
</feature>
<feature type="transmembrane region" description="Helical" evidence="8">
    <location>
        <begin position="169"/>
        <end position="191"/>
    </location>
</feature>
<evidence type="ECO:0000256" key="3">
    <source>
        <dbReference type="ARBA" id="ARBA00022475"/>
    </source>
</evidence>
<reference evidence="10 11" key="1">
    <citation type="submission" date="2016-02" db="EMBL/GenBank/DDBJ databases">
        <title>Anaerosporomusa subterraneum gen. nov., sp. nov., a spore-forming obligate anaerobe isolated from saprolite.</title>
        <authorList>
            <person name="Choi J.K."/>
            <person name="Shah M."/>
            <person name="Yee N."/>
        </authorList>
    </citation>
    <scope>NUCLEOTIDE SEQUENCE [LARGE SCALE GENOMIC DNA]</scope>
    <source>
        <strain evidence="10 11">RU4</strain>
    </source>
</reference>
<sequence>MPQYSYTARDRAGQIIRGSFTGESRAEVAAYIRGRGLYVTQIREAAPSISFNLDLSVGGGVGTKDLALFCRLFATMLEAGLSMNNILLVLIEQTTNKKLRETLKTIYRKVQEGEALYRSLSEHPRVFPPVMISMVEAGELGGVLDNVLERLAVQFEKEHKLNEKIKSAMAYPAVVVGMALVSLTFILTFVLPTFVKMFTDMKIELPLLTRILVAASVFVQTYWPLLLLLVAGAVIGFAYLAEKPGFRQKVDPLLLQIPVFGLLMRKIAIARFTRTLGSLLRGGVPILQAIEVVKKTTANYAMISALTNAQNSIRQGSGIAGPLKESGVFPPMVIHMTAIGEESGELDRMLDKIADFYESDVDDMAGRLSSMLEPMLIGFLGILIGLIVVAVLLPIFDIVSGAGH</sequence>
<dbReference type="Pfam" id="PF00482">
    <property type="entry name" value="T2SSF"/>
    <property type="match status" value="2"/>
</dbReference>
<dbReference type="AlphaFoldDB" id="A0A154BTB5"/>
<dbReference type="Proteomes" id="UP000076268">
    <property type="component" value="Unassembled WGS sequence"/>
</dbReference>
<comment type="similarity">
    <text evidence="2">Belongs to the GSP F family.</text>
</comment>
<keyword evidence="11" id="KW-1185">Reference proteome</keyword>
<evidence type="ECO:0000313" key="10">
    <source>
        <dbReference type="EMBL" id="KYZ77070.1"/>
    </source>
</evidence>
<feature type="domain" description="Type II secretion system protein GspF" evidence="9">
    <location>
        <begin position="69"/>
        <end position="192"/>
    </location>
</feature>
<keyword evidence="7 8" id="KW-0472">Membrane</keyword>
<feature type="transmembrane region" description="Helical" evidence="8">
    <location>
        <begin position="376"/>
        <end position="396"/>
    </location>
</feature>
<dbReference type="Gene3D" id="1.20.81.30">
    <property type="entry name" value="Type II secretion system (T2SS), domain F"/>
    <property type="match status" value="2"/>
</dbReference>
<evidence type="ECO:0000256" key="5">
    <source>
        <dbReference type="ARBA" id="ARBA00022692"/>
    </source>
</evidence>
<evidence type="ECO:0000259" key="9">
    <source>
        <dbReference type="Pfam" id="PF00482"/>
    </source>
</evidence>
<organism evidence="10 11">
    <name type="scientific">Anaerosporomusa subterranea</name>
    <dbReference type="NCBI Taxonomy" id="1794912"/>
    <lineage>
        <taxon>Bacteria</taxon>
        <taxon>Bacillati</taxon>
        <taxon>Bacillota</taxon>
        <taxon>Negativicutes</taxon>
        <taxon>Acetonemataceae</taxon>
        <taxon>Anaerosporomusa</taxon>
    </lineage>
</organism>
<keyword evidence="4" id="KW-0997">Cell inner membrane</keyword>
<dbReference type="InterPro" id="IPR042094">
    <property type="entry name" value="T2SS_GspF_sf"/>
</dbReference>
<keyword evidence="5 8" id="KW-0812">Transmembrane</keyword>
<keyword evidence="6 8" id="KW-1133">Transmembrane helix</keyword>
<proteinExistence type="inferred from homology"/>